<organism evidence="1 2">
    <name type="scientific">Deinococcus peraridilitoris (strain DSM 19664 / LMG 22246 / CIP 109416 / KR-200)</name>
    <dbReference type="NCBI Taxonomy" id="937777"/>
    <lineage>
        <taxon>Bacteria</taxon>
        <taxon>Thermotogati</taxon>
        <taxon>Deinococcota</taxon>
        <taxon>Deinococci</taxon>
        <taxon>Deinococcales</taxon>
        <taxon>Deinococcaceae</taxon>
        <taxon>Deinococcus</taxon>
    </lineage>
</organism>
<accession>L0A6I7</accession>
<sequence length="137" mass="14785">MGRADGVWGVQPFENDDAQTFLAEVLEDGPVAIEEAIDVALDAEDDLQAPEGARAVAALALLGAILTGNGEGLPADLRAWVTQFPPETLESLRAPALTVLELVDGETSELRERWQDAEGYLAWQSSLNTLRARLTDR</sequence>
<dbReference type="RefSeq" id="WP_015237095.1">
    <property type="nucleotide sequence ID" value="NC_019793.1"/>
</dbReference>
<evidence type="ECO:0000313" key="2">
    <source>
        <dbReference type="Proteomes" id="UP000010467"/>
    </source>
</evidence>
<protein>
    <recommendedName>
        <fullName evidence="3">DUF4259 domain-containing protein</fullName>
    </recommendedName>
</protein>
<dbReference type="EMBL" id="CP003382">
    <property type="protein sequence ID" value="AFZ68797.1"/>
    <property type="molecule type" value="Genomic_DNA"/>
</dbReference>
<dbReference type="Proteomes" id="UP000010467">
    <property type="component" value="Chromosome"/>
</dbReference>
<proteinExistence type="predicted"/>
<dbReference type="eggNOG" id="ENOG5033DI3">
    <property type="taxonomic scope" value="Bacteria"/>
</dbReference>
<dbReference type="PATRIC" id="fig|937777.3.peg.3372"/>
<dbReference type="InterPro" id="IPR025355">
    <property type="entry name" value="DUF4259"/>
</dbReference>
<dbReference type="Pfam" id="PF14078">
    <property type="entry name" value="DUF4259"/>
    <property type="match status" value="1"/>
</dbReference>
<dbReference type="STRING" id="937777.Deipe_3357"/>
<dbReference type="HOGENOM" id="CLU_128239_1_0_0"/>
<reference evidence="2" key="1">
    <citation type="submission" date="2012-03" db="EMBL/GenBank/DDBJ databases">
        <title>Complete sequence of chromosome of Deinococcus peraridilitoris DSM 19664.</title>
        <authorList>
            <person name="Lucas S."/>
            <person name="Copeland A."/>
            <person name="Lapidus A."/>
            <person name="Glavina del Rio T."/>
            <person name="Dalin E."/>
            <person name="Tice H."/>
            <person name="Bruce D."/>
            <person name="Goodwin L."/>
            <person name="Pitluck S."/>
            <person name="Peters L."/>
            <person name="Mikhailova N."/>
            <person name="Lu M."/>
            <person name="Kyrpides N."/>
            <person name="Mavromatis K."/>
            <person name="Ivanova N."/>
            <person name="Brettin T."/>
            <person name="Detter J.C."/>
            <person name="Han C."/>
            <person name="Larimer F."/>
            <person name="Land M."/>
            <person name="Hauser L."/>
            <person name="Markowitz V."/>
            <person name="Cheng J.-F."/>
            <person name="Hugenholtz P."/>
            <person name="Woyke T."/>
            <person name="Wu D."/>
            <person name="Pukall R."/>
            <person name="Steenblock K."/>
            <person name="Brambilla E."/>
            <person name="Klenk H.-P."/>
            <person name="Eisen J.A."/>
        </authorList>
    </citation>
    <scope>NUCLEOTIDE SEQUENCE [LARGE SCALE GENOMIC DNA]</scope>
    <source>
        <strain evidence="2">DSM 19664 / LMG 22246 / CIP 109416 / KR-200</strain>
    </source>
</reference>
<evidence type="ECO:0000313" key="1">
    <source>
        <dbReference type="EMBL" id="AFZ68797.1"/>
    </source>
</evidence>
<dbReference type="AlphaFoldDB" id="L0A6I7"/>
<gene>
    <name evidence="1" type="ordered locus">Deipe_3357</name>
</gene>
<keyword evidence="2" id="KW-1185">Reference proteome</keyword>
<evidence type="ECO:0008006" key="3">
    <source>
        <dbReference type="Google" id="ProtNLM"/>
    </source>
</evidence>
<dbReference type="OrthoDB" id="73183at2"/>
<dbReference type="KEGG" id="dpd:Deipe_3357"/>
<name>L0A6I7_DEIPD</name>